<proteinExistence type="predicted"/>
<comment type="caution">
    <text evidence="1">The sequence shown here is derived from an EMBL/GenBank/DDBJ whole genome shotgun (WGS) entry which is preliminary data.</text>
</comment>
<keyword evidence="2" id="KW-1185">Reference proteome</keyword>
<evidence type="ECO:0000313" key="1">
    <source>
        <dbReference type="EMBL" id="CAD6200084.1"/>
    </source>
</evidence>
<sequence>MDSDTLDVLKESLAQKIQAFDSLLGNQAVRGHLDTSFRSPNVDARSSIKSLLLRLHRQVHAACVLADVCHLGPAPSAEEQNVLAEVKNGLYLLDEAITPLSSLEGSSTV</sequence>
<reference evidence="1" key="1">
    <citation type="submission" date="2020-10" db="EMBL/GenBank/DDBJ databases">
        <authorList>
            <person name="Kikuchi T."/>
        </authorList>
    </citation>
    <scope>NUCLEOTIDE SEQUENCE</scope>
    <source>
        <strain evidence="1">NKZ352</strain>
    </source>
</reference>
<organism evidence="1 2">
    <name type="scientific">Caenorhabditis auriculariae</name>
    <dbReference type="NCBI Taxonomy" id="2777116"/>
    <lineage>
        <taxon>Eukaryota</taxon>
        <taxon>Metazoa</taxon>
        <taxon>Ecdysozoa</taxon>
        <taxon>Nematoda</taxon>
        <taxon>Chromadorea</taxon>
        <taxon>Rhabditida</taxon>
        <taxon>Rhabditina</taxon>
        <taxon>Rhabditomorpha</taxon>
        <taxon>Rhabditoidea</taxon>
        <taxon>Rhabditidae</taxon>
        <taxon>Peloderinae</taxon>
        <taxon>Caenorhabditis</taxon>
    </lineage>
</organism>
<dbReference type="OrthoDB" id="5895935at2759"/>
<dbReference type="EMBL" id="CAJGYM010000234">
    <property type="protein sequence ID" value="CAD6200084.1"/>
    <property type="molecule type" value="Genomic_DNA"/>
</dbReference>
<protein>
    <submittedName>
        <fullName evidence="1">Uncharacterized protein</fullName>
    </submittedName>
</protein>
<evidence type="ECO:0000313" key="2">
    <source>
        <dbReference type="Proteomes" id="UP000835052"/>
    </source>
</evidence>
<dbReference type="AlphaFoldDB" id="A0A8S1HVI0"/>
<accession>A0A8S1HVI0</accession>
<gene>
    <name evidence="1" type="ORF">CAUJ_LOCUS15983</name>
</gene>
<name>A0A8S1HVI0_9PELO</name>
<dbReference type="Proteomes" id="UP000835052">
    <property type="component" value="Unassembled WGS sequence"/>
</dbReference>